<dbReference type="CDD" id="cd01347">
    <property type="entry name" value="ligand_gated_channel"/>
    <property type="match status" value="1"/>
</dbReference>
<dbReference type="InterPro" id="IPR039426">
    <property type="entry name" value="TonB-dep_rcpt-like"/>
</dbReference>
<comment type="similarity">
    <text evidence="11 12">Belongs to the TonB-dependent receptor family.</text>
</comment>
<evidence type="ECO:0000313" key="18">
    <source>
        <dbReference type="Proteomes" id="UP000233293"/>
    </source>
</evidence>
<sequence>MGDAIIMAIRCISGTSLCFVSVLLGGVSSPALAQSADTPPVPSPTAQTAVSDGQKSNKPAVAGQSDQGLEEVVITAQHREQSAQDVGISLTTLSHEDLEQHDVKSVNDLAKLAPSFQAEPAFGSGVPQFRIRGMGFNDYASNNSPTVGIYVDQVAYPIPIMTQGLLFDIDRVEILRGPQGTLYGRNTTGGAVNILTADPTDKFSFGVTSEYNSLNDFKSEAYASGPVSDRFRIRLSGGTEQGGAWQKDRVTGQSLGDKDTGALRVKTDWDVNDDLNIKINAHYGRDASENVGAYLIKSYTTPSGRVIPADTDRTKTGWGISSSFASVTGLSQSTKPSRDNDTYGTNVTLEQSFGAIKFTNIASYEGLQRRELDDWDATLVNSANIFYKSEANVFSDEARLSSNQPGPLQWVTGLYYSREHLKDKFYDDFMDNYGFVSETAYKQNTQTISEFAQVDYALTDQIKLIGGVRNEREDRKLTDFSTKYATLNITSFAIPSESTGMSKVSGKAGLEYRVIQPVLLYATVSRGVKSGGFTAYNTLAPEQLTPFKPEKVLNYETGFKSDLIGRKLRLNGAVYYEDYKDEQVQSAVWNSTYGTIGKIVNAPKSELYGGELELDAEPTPNLHIGNGIGYSRGHYDQFTDLDAPASTNAGHAIYVDKSGRDLGFPKLTYNGSVSYTVHSPEYDITPQLDYSYRGQQRSNFGNAYDIAPYWIFDAGVTVRPTDGNWAVTLYGKNIFDKKYDVTRNYFVPQSSIGVLGEPASFGVRVKYTY</sequence>
<evidence type="ECO:0000259" key="15">
    <source>
        <dbReference type="Pfam" id="PF00593"/>
    </source>
</evidence>
<keyword evidence="2 11" id="KW-0813">Transport</keyword>
<accession>A0A2N3PV45</accession>
<evidence type="ECO:0000313" key="17">
    <source>
        <dbReference type="EMBL" id="PKU24272.1"/>
    </source>
</evidence>
<evidence type="ECO:0000256" key="13">
    <source>
        <dbReference type="SAM" id="MobiDB-lite"/>
    </source>
</evidence>
<gene>
    <name evidence="17" type="ORF">CWS72_11780</name>
</gene>
<organism evidence="17 18">
    <name type="scientific">Telmatospirillum siberiense</name>
    <dbReference type="NCBI Taxonomy" id="382514"/>
    <lineage>
        <taxon>Bacteria</taxon>
        <taxon>Pseudomonadati</taxon>
        <taxon>Pseudomonadota</taxon>
        <taxon>Alphaproteobacteria</taxon>
        <taxon>Rhodospirillales</taxon>
        <taxon>Rhodospirillaceae</taxon>
        <taxon>Telmatospirillum</taxon>
    </lineage>
</organism>
<comment type="caution">
    <text evidence="17">The sequence shown here is derived from an EMBL/GenBank/DDBJ whole genome shotgun (WGS) entry which is preliminary data.</text>
</comment>
<evidence type="ECO:0000256" key="9">
    <source>
        <dbReference type="ARBA" id="ARBA00023136"/>
    </source>
</evidence>
<feature type="region of interest" description="Disordered" evidence="13">
    <location>
        <begin position="32"/>
        <end position="67"/>
    </location>
</feature>
<evidence type="ECO:0000256" key="3">
    <source>
        <dbReference type="ARBA" id="ARBA00022452"/>
    </source>
</evidence>
<dbReference type="GO" id="GO:0006826">
    <property type="term" value="P:iron ion transport"/>
    <property type="evidence" value="ECO:0007669"/>
    <property type="project" value="UniProtKB-KW"/>
</dbReference>
<dbReference type="InterPro" id="IPR012910">
    <property type="entry name" value="Plug_dom"/>
</dbReference>
<dbReference type="InterPro" id="IPR036942">
    <property type="entry name" value="Beta-barrel_TonB_sf"/>
</dbReference>
<keyword evidence="4" id="KW-0410">Iron transport</keyword>
<keyword evidence="14" id="KW-0732">Signal</keyword>
<dbReference type="GO" id="GO:0009279">
    <property type="term" value="C:cell outer membrane"/>
    <property type="evidence" value="ECO:0007669"/>
    <property type="project" value="UniProtKB-SubCell"/>
</dbReference>
<evidence type="ECO:0000256" key="2">
    <source>
        <dbReference type="ARBA" id="ARBA00022448"/>
    </source>
</evidence>
<evidence type="ECO:0000256" key="10">
    <source>
        <dbReference type="ARBA" id="ARBA00023237"/>
    </source>
</evidence>
<dbReference type="EMBL" id="PIUM01000012">
    <property type="protein sequence ID" value="PKU24272.1"/>
    <property type="molecule type" value="Genomic_DNA"/>
</dbReference>
<evidence type="ECO:0000256" key="11">
    <source>
        <dbReference type="PROSITE-ProRule" id="PRU01360"/>
    </source>
</evidence>
<dbReference type="PANTHER" id="PTHR32552:SF81">
    <property type="entry name" value="TONB-DEPENDENT OUTER MEMBRANE RECEPTOR"/>
    <property type="match status" value="1"/>
</dbReference>
<keyword evidence="8 12" id="KW-0798">TonB box</keyword>
<reference evidence="18" key="1">
    <citation type="submission" date="2017-12" db="EMBL/GenBank/DDBJ databases">
        <title>Draft genome sequence of Telmatospirillum siberiense 26-4b1T, an acidotolerant peatland alphaproteobacterium potentially involved in sulfur cycling.</title>
        <authorList>
            <person name="Hausmann B."/>
            <person name="Pjevac P."/>
            <person name="Schreck K."/>
            <person name="Herbold C.W."/>
            <person name="Daims H."/>
            <person name="Wagner M."/>
            <person name="Pester M."/>
            <person name="Loy A."/>
        </authorList>
    </citation>
    <scope>NUCLEOTIDE SEQUENCE [LARGE SCALE GENOMIC DNA]</scope>
    <source>
        <strain evidence="18">26-4b1</strain>
    </source>
</reference>
<proteinExistence type="inferred from homology"/>
<dbReference type="InterPro" id="IPR000531">
    <property type="entry name" value="Beta-barrel_TonB"/>
</dbReference>
<dbReference type="PANTHER" id="PTHR32552">
    <property type="entry name" value="FERRICHROME IRON RECEPTOR-RELATED"/>
    <property type="match status" value="1"/>
</dbReference>
<evidence type="ECO:0000259" key="16">
    <source>
        <dbReference type="Pfam" id="PF07715"/>
    </source>
</evidence>
<evidence type="ECO:0000256" key="8">
    <source>
        <dbReference type="ARBA" id="ARBA00023077"/>
    </source>
</evidence>
<evidence type="ECO:0000256" key="5">
    <source>
        <dbReference type="ARBA" id="ARBA00022692"/>
    </source>
</evidence>
<dbReference type="Pfam" id="PF07715">
    <property type="entry name" value="Plug"/>
    <property type="match status" value="1"/>
</dbReference>
<keyword evidence="3 11" id="KW-1134">Transmembrane beta strand</keyword>
<feature type="compositionally biased region" description="Polar residues" evidence="13">
    <location>
        <begin position="44"/>
        <end position="57"/>
    </location>
</feature>
<keyword evidence="6" id="KW-0408">Iron</keyword>
<feature type="domain" description="TonB-dependent receptor plug" evidence="16">
    <location>
        <begin position="83"/>
        <end position="191"/>
    </location>
</feature>
<feature type="chain" id="PRO_5014839916" evidence="14">
    <location>
        <begin position="34"/>
        <end position="769"/>
    </location>
</feature>
<keyword evidence="17" id="KW-0675">Receptor</keyword>
<evidence type="ECO:0000256" key="7">
    <source>
        <dbReference type="ARBA" id="ARBA00023065"/>
    </source>
</evidence>
<keyword evidence="9 11" id="KW-0472">Membrane</keyword>
<name>A0A2N3PV45_9PROT</name>
<keyword evidence="10 11" id="KW-0998">Cell outer membrane</keyword>
<evidence type="ECO:0000256" key="14">
    <source>
        <dbReference type="SAM" id="SignalP"/>
    </source>
</evidence>
<dbReference type="Gene3D" id="2.40.170.20">
    <property type="entry name" value="TonB-dependent receptor, beta-barrel domain"/>
    <property type="match status" value="1"/>
</dbReference>
<keyword evidence="5 11" id="KW-0812">Transmembrane</keyword>
<dbReference type="PROSITE" id="PS52016">
    <property type="entry name" value="TONB_DEPENDENT_REC_3"/>
    <property type="match status" value="1"/>
</dbReference>
<evidence type="ECO:0000256" key="6">
    <source>
        <dbReference type="ARBA" id="ARBA00023004"/>
    </source>
</evidence>
<evidence type="ECO:0000256" key="1">
    <source>
        <dbReference type="ARBA" id="ARBA00004571"/>
    </source>
</evidence>
<keyword evidence="7" id="KW-0406">Ion transport</keyword>
<dbReference type="SUPFAM" id="SSF56935">
    <property type="entry name" value="Porins"/>
    <property type="match status" value="1"/>
</dbReference>
<keyword evidence="18" id="KW-1185">Reference proteome</keyword>
<feature type="domain" description="TonB-dependent receptor-like beta-barrel" evidence="15">
    <location>
        <begin position="310"/>
        <end position="734"/>
    </location>
</feature>
<feature type="signal peptide" evidence="14">
    <location>
        <begin position="1"/>
        <end position="33"/>
    </location>
</feature>
<dbReference type="Pfam" id="PF00593">
    <property type="entry name" value="TonB_dep_Rec_b-barrel"/>
    <property type="match status" value="1"/>
</dbReference>
<comment type="subcellular location">
    <subcellularLocation>
        <location evidence="1 11">Cell outer membrane</location>
        <topology evidence="1 11">Multi-pass membrane protein</topology>
    </subcellularLocation>
</comment>
<dbReference type="AlphaFoldDB" id="A0A2N3PV45"/>
<evidence type="ECO:0000256" key="4">
    <source>
        <dbReference type="ARBA" id="ARBA00022496"/>
    </source>
</evidence>
<evidence type="ECO:0000256" key="12">
    <source>
        <dbReference type="RuleBase" id="RU003357"/>
    </source>
</evidence>
<protein>
    <submittedName>
        <fullName evidence="17">TonB-dependent receptor</fullName>
    </submittedName>
</protein>
<dbReference type="Proteomes" id="UP000233293">
    <property type="component" value="Unassembled WGS sequence"/>
</dbReference>